<reference evidence="3 4" key="1">
    <citation type="submission" date="2016-10" db="EMBL/GenBank/DDBJ databases">
        <authorList>
            <person name="de Groot N.N."/>
        </authorList>
    </citation>
    <scope>NUCLEOTIDE SEQUENCE [LARGE SCALE GENOMIC DNA]</scope>
    <source>
        <strain evidence="3 4">DSM 25383</strain>
    </source>
</reference>
<dbReference type="InterPro" id="IPR014819">
    <property type="entry name" value="PriCT_2"/>
</dbReference>
<dbReference type="Pfam" id="PF08800">
    <property type="entry name" value="BT4734-like_N"/>
    <property type="match status" value="1"/>
</dbReference>
<evidence type="ECO:0000259" key="2">
    <source>
        <dbReference type="Pfam" id="PF08800"/>
    </source>
</evidence>
<dbReference type="EMBL" id="FNRI01000004">
    <property type="protein sequence ID" value="SEA57452.1"/>
    <property type="molecule type" value="Genomic_DNA"/>
</dbReference>
<dbReference type="Pfam" id="PF08707">
    <property type="entry name" value="PriCT_2"/>
    <property type="match status" value="1"/>
</dbReference>
<evidence type="ECO:0000259" key="1">
    <source>
        <dbReference type="Pfam" id="PF08707"/>
    </source>
</evidence>
<organism evidence="3 4">
    <name type="scientific">Alistipes timonensis JC136</name>
    <dbReference type="NCBI Taxonomy" id="1033731"/>
    <lineage>
        <taxon>Bacteria</taxon>
        <taxon>Pseudomonadati</taxon>
        <taxon>Bacteroidota</taxon>
        <taxon>Bacteroidia</taxon>
        <taxon>Bacteroidales</taxon>
        <taxon>Rikenellaceae</taxon>
        <taxon>Alistipes</taxon>
    </lineage>
</organism>
<feature type="domain" description="BT4734-like N-terminal" evidence="2">
    <location>
        <begin position="53"/>
        <end position="171"/>
    </location>
</feature>
<evidence type="ECO:0000313" key="4">
    <source>
        <dbReference type="Proteomes" id="UP000183253"/>
    </source>
</evidence>
<dbReference type="AlphaFoldDB" id="A0A1H4CBI8"/>
<dbReference type="OrthoDB" id="2781056at2"/>
<evidence type="ECO:0000313" key="3">
    <source>
        <dbReference type="EMBL" id="SEA57452.1"/>
    </source>
</evidence>
<name>A0A1H4CBI8_9BACT</name>
<accession>A0A1H4CBI8</accession>
<feature type="domain" description="Primase C-terminal 2" evidence="1">
    <location>
        <begin position="216"/>
        <end position="288"/>
    </location>
</feature>
<sequence length="308" mass="34669">MKNRLDVAVSYYEHIYTKFPVRATLIDLLTTNRYKSCVLAVRTELDARKKKELKTRLPAFTPSGLFRGGAANTLLKPTGLICMDIDRKDNLQIEGYDRLKDQLGRLPYVAFCGRSVGGEGYYAIVPIAQPNKLLLHFRSLQTKFSAMGITIDPSCCDISRKRFVSYDPEPYINQEAEIYEGLTDGAAVPDITGNATLPGTDSEDEPLKEVLKYIQIIEQKKVDITAGYANWLRIGYALHNAFGDFGRELFHRVSSFHPRYSYVETDRLFSGLSKGNCANQVTIRSFFYFVRQHGLDAAADFGVSDEKG</sequence>
<keyword evidence="4" id="KW-1185">Reference proteome</keyword>
<dbReference type="Proteomes" id="UP000183253">
    <property type="component" value="Unassembled WGS sequence"/>
</dbReference>
<proteinExistence type="predicted"/>
<dbReference type="RefSeq" id="WP_010262569.1">
    <property type="nucleotide sequence ID" value="NZ_CAEG01000011.1"/>
</dbReference>
<protein>
    <submittedName>
        <fullName evidence="3">Primase C terminal 2 (PriCT-2)</fullName>
    </submittedName>
</protein>
<dbReference type="InterPro" id="IPR014907">
    <property type="entry name" value="BT4734-like_N"/>
</dbReference>
<dbReference type="STRING" id="1033731.SAMN05444145_104237"/>
<dbReference type="GO" id="GO:0016817">
    <property type="term" value="F:hydrolase activity, acting on acid anhydrides"/>
    <property type="evidence" value="ECO:0007669"/>
    <property type="project" value="InterPro"/>
</dbReference>
<gene>
    <name evidence="3" type="ORF">SAMN05444145_104237</name>
</gene>